<reference evidence="4" key="2">
    <citation type="submission" date="2020-06" db="EMBL/GenBank/DDBJ databases">
        <title>Helianthus annuus Genome sequencing and assembly Release 2.</title>
        <authorList>
            <person name="Gouzy J."/>
            <person name="Langlade N."/>
            <person name="Munos S."/>
        </authorList>
    </citation>
    <scope>NUCLEOTIDE SEQUENCE</scope>
    <source>
        <tissue evidence="4">Leaves</tissue>
    </source>
</reference>
<comment type="subcellular location">
    <subcellularLocation>
        <location evidence="1">Nucleus</location>
    </subcellularLocation>
</comment>
<proteinExistence type="predicted"/>
<evidence type="ECO:0000313" key="4">
    <source>
        <dbReference type="EMBL" id="KAF5808243.1"/>
    </source>
</evidence>
<sequence length="103" mass="11974">MTDDTFSIDQVKNRKSKDSRSMKLFKIALADFVKEVLNPSWRQGNMSKEAFKTIIKKTVYKVSGAMKKHQIPKSQTKINHYIDSSQRKLTKLVMGYVDKYVKV</sequence>
<keyword evidence="5" id="KW-1185">Reference proteome</keyword>
<gene>
    <name evidence="4" type="ORF">HanXRQr2_Chr04g0143181</name>
</gene>
<feature type="domain" description="Set2 Rpb1 interacting" evidence="3">
    <location>
        <begin position="28"/>
        <end position="102"/>
    </location>
</feature>
<name>A0A9K3J3M9_HELAN</name>
<dbReference type="PANTHER" id="PTHR36886:SF7">
    <property type="entry name" value="EXPRESSED PROTEIN"/>
    <property type="match status" value="1"/>
</dbReference>
<dbReference type="EMBL" id="MNCJ02000319">
    <property type="protein sequence ID" value="KAF5808243.1"/>
    <property type="molecule type" value="Genomic_DNA"/>
</dbReference>
<comment type="caution">
    <text evidence="4">The sequence shown here is derived from an EMBL/GenBank/DDBJ whole genome shotgun (WGS) entry which is preliminary data.</text>
</comment>
<dbReference type="Gramene" id="mRNA:HanXRQr2_Chr04g0143181">
    <property type="protein sequence ID" value="mRNA:HanXRQr2_Chr04g0143181"/>
    <property type="gene ID" value="HanXRQr2_Chr04g0143181"/>
</dbReference>
<dbReference type="InterPro" id="IPR052650">
    <property type="entry name" value="Zinc_finger_CCCH"/>
</dbReference>
<evidence type="ECO:0000256" key="2">
    <source>
        <dbReference type="ARBA" id="ARBA00023242"/>
    </source>
</evidence>
<evidence type="ECO:0000313" key="5">
    <source>
        <dbReference type="Proteomes" id="UP000215914"/>
    </source>
</evidence>
<accession>A0A9K3J3M9</accession>
<dbReference type="AlphaFoldDB" id="A0A9K3J3M9"/>
<dbReference type="Proteomes" id="UP000215914">
    <property type="component" value="Unassembled WGS sequence"/>
</dbReference>
<dbReference type="Pfam" id="PF08236">
    <property type="entry name" value="SRI"/>
    <property type="match status" value="1"/>
</dbReference>
<evidence type="ECO:0000256" key="1">
    <source>
        <dbReference type="ARBA" id="ARBA00004123"/>
    </source>
</evidence>
<evidence type="ECO:0000259" key="3">
    <source>
        <dbReference type="Pfam" id="PF08236"/>
    </source>
</evidence>
<dbReference type="PANTHER" id="PTHR36886">
    <property type="entry name" value="PROTEIN FRIGIDA-ESSENTIAL 1"/>
    <property type="match status" value="1"/>
</dbReference>
<organism evidence="4 5">
    <name type="scientific">Helianthus annuus</name>
    <name type="common">Common sunflower</name>
    <dbReference type="NCBI Taxonomy" id="4232"/>
    <lineage>
        <taxon>Eukaryota</taxon>
        <taxon>Viridiplantae</taxon>
        <taxon>Streptophyta</taxon>
        <taxon>Embryophyta</taxon>
        <taxon>Tracheophyta</taxon>
        <taxon>Spermatophyta</taxon>
        <taxon>Magnoliopsida</taxon>
        <taxon>eudicotyledons</taxon>
        <taxon>Gunneridae</taxon>
        <taxon>Pentapetalae</taxon>
        <taxon>asterids</taxon>
        <taxon>campanulids</taxon>
        <taxon>Asterales</taxon>
        <taxon>Asteraceae</taxon>
        <taxon>Asteroideae</taxon>
        <taxon>Heliantheae alliance</taxon>
        <taxon>Heliantheae</taxon>
        <taxon>Helianthus</taxon>
    </lineage>
</organism>
<protein>
    <submittedName>
        <fullName evidence="4">Set2 Rpb1 interacting domain-containing protein</fullName>
    </submittedName>
</protein>
<dbReference type="InterPro" id="IPR013257">
    <property type="entry name" value="SRI"/>
</dbReference>
<reference evidence="4" key="1">
    <citation type="journal article" date="2017" name="Nature">
        <title>The sunflower genome provides insights into oil metabolism, flowering and Asterid evolution.</title>
        <authorList>
            <person name="Badouin H."/>
            <person name="Gouzy J."/>
            <person name="Grassa C.J."/>
            <person name="Murat F."/>
            <person name="Staton S.E."/>
            <person name="Cottret L."/>
            <person name="Lelandais-Briere C."/>
            <person name="Owens G.L."/>
            <person name="Carrere S."/>
            <person name="Mayjonade B."/>
            <person name="Legrand L."/>
            <person name="Gill N."/>
            <person name="Kane N.C."/>
            <person name="Bowers J.E."/>
            <person name="Hubner S."/>
            <person name="Bellec A."/>
            <person name="Berard A."/>
            <person name="Berges H."/>
            <person name="Blanchet N."/>
            <person name="Boniface M.C."/>
            <person name="Brunel D."/>
            <person name="Catrice O."/>
            <person name="Chaidir N."/>
            <person name="Claudel C."/>
            <person name="Donnadieu C."/>
            <person name="Faraut T."/>
            <person name="Fievet G."/>
            <person name="Helmstetter N."/>
            <person name="King M."/>
            <person name="Knapp S.J."/>
            <person name="Lai Z."/>
            <person name="Le Paslier M.C."/>
            <person name="Lippi Y."/>
            <person name="Lorenzon L."/>
            <person name="Mandel J.R."/>
            <person name="Marage G."/>
            <person name="Marchand G."/>
            <person name="Marquand E."/>
            <person name="Bret-Mestries E."/>
            <person name="Morien E."/>
            <person name="Nambeesan S."/>
            <person name="Nguyen T."/>
            <person name="Pegot-Espagnet P."/>
            <person name="Pouilly N."/>
            <person name="Raftis F."/>
            <person name="Sallet E."/>
            <person name="Schiex T."/>
            <person name="Thomas J."/>
            <person name="Vandecasteele C."/>
            <person name="Vares D."/>
            <person name="Vear F."/>
            <person name="Vautrin S."/>
            <person name="Crespi M."/>
            <person name="Mangin B."/>
            <person name="Burke J.M."/>
            <person name="Salse J."/>
            <person name="Munos S."/>
            <person name="Vincourt P."/>
            <person name="Rieseberg L.H."/>
            <person name="Langlade N.B."/>
        </authorList>
    </citation>
    <scope>NUCLEOTIDE SEQUENCE</scope>
    <source>
        <tissue evidence="4">Leaves</tissue>
    </source>
</reference>
<keyword evidence="2" id="KW-0539">Nucleus</keyword>